<organism evidence="3 4">
    <name type="scientific">Bifidobacterium platyrrhinorum</name>
    <dbReference type="NCBI Taxonomy" id="2661628"/>
    <lineage>
        <taxon>Bacteria</taxon>
        <taxon>Bacillati</taxon>
        <taxon>Actinomycetota</taxon>
        <taxon>Actinomycetes</taxon>
        <taxon>Bifidobacteriales</taxon>
        <taxon>Bifidobacteriaceae</taxon>
        <taxon>Bifidobacterium</taxon>
    </lineage>
</organism>
<keyword evidence="4" id="KW-1185">Reference proteome</keyword>
<dbReference type="GO" id="GO:0045881">
    <property type="term" value="P:positive regulation of sporulation resulting in formation of a cellular spore"/>
    <property type="evidence" value="ECO:0007669"/>
    <property type="project" value="TreeGrafter"/>
</dbReference>
<reference evidence="3 4" key="1">
    <citation type="submission" date="2019-10" db="EMBL/GenBank/DDBJ databases">
        <title>Bifidobacterium from non-human primates.</title>
        <authorList>
            <person name="Modesto M."/>
        </authorList>
    </citation>
    <scope>NUCLEOTIDE SEQUENCE [LARGE SCALE GENOMIC DNA]</scope>
    <source>
        <strain evidence="3 4">SMA15</strain>
    </source>
</reference>
<dbReference type="SUPFAM" id="SSF53335">
    <property type="entry name" value="S-adenosyl-L-methionine-dependent methyltransferases"/>
    <property type="match status" value="2"/>
</dbReference>
<gene>
    <name evidence="3" type="ORF">GFD21_10340</name>
</gene>
<feature type="region of interest" description="Disordered" evidence="1">
    <location>
        <begin position="145"/>
        <end position="176"/>
    </location>
</feature>
<feature type="compositionally biased region" description="Basic and acidic residues" evidence="1">
    <location>
        <begin position="167"/>
        <end position="176"/>
    </location>
</feature>
<sequence>MPATPLSPKMTTPSRACAGKEPVMANLKVQAFALDALHTYHRNPRRGDVDAIAESLKARGQYRPIVVNVGTHASHDYEILAGNHTYMAARKLGWETIQATTVDVDDDQAAQIVLADNRLSDLGGYDESELAALLSSVSDLEGTGYTPEDLKLISESPADTTDEEEPETRTSLRDRYGAPPFTVLDSRSGPWRDRKKAWIGLGLRSDAGRPDDLLLSSPSSHYRNWYEVKNRAEAEEERKLSREEVVGLYGDQLKPVAPATSVFDPVLAELMISWHSRTGDRIIDPWAGGSVRGVVSAALGRDYTGIELRGEQIEENRRQAPTVAANLGNPESWIDPTWVEGDSTERLGDYPDSFFDMAIGCPPYYGLEKYSDDPRDLSTMRPKDFDHAMAKTLSEMARVLRPDSFAVFIVASVRDKRDGHILDMRRCMSEGCEAAGMTLVNDAILLNSAGNAAIRCIRAFTQTRTLTRVHQEILVYCKGNRRKAAKRLGAPDTGTLTDPSNEPNDET</sequence>
<dbReference type="PANTHER" id="PTHR33375:SF1">
    <property type="entry name" value="CHROMOSOME-PARTITIONING PROTEIN PARB-RELATED"/>
    <property type="match status" value="1"/>
</dbReference>
<feature type="region of interest" description="Disordered" evidence="1">
    <location>
        <begin position="487"/>
        <end position="507"/>
    </location>
</feature>
<evidence type="ECO:0000259" key="2">
    <source>
        <dbReference type="SMART" id="SM00470"/>
    </source>
</evidence>
<dbReference type="EMBL" id="WHZV01000012">
    <property type="protein sequence ID" value="NEG56144.1"/>
    <property type="molecule type" value="Genomic_DNA"/>
</dbReference>
<dbReference type="Pfam" id="PF02195">
    <property type="entry name" value="ParB_N"/>
    <property type="match status" value="1"/>
</dbReference>
<dbReference type="PANTHER" id="PTHR33375">
    <property type="entry name" value="CHROMOSOME-PARTITIONING PROTEIN PARB-RELATED"/>
    <property type="match status" value="1"/>
</dbReference>
<evidence type="ECO:0000313" key="3">
    <source>
        <dbReference type="EMBL" id="NEG56144.1"/>
    </source>
</evidence>
<evidence type="ECO:0000313" key="4">
    <source>
        <dbReference type="Proteomes" id="UP000483293"/>
    </source>
</evidence>
<dbReference type="SUPFAM" id="SSF110849">
    <property type="entry name" value="ParB/Sulfiredoxin"/>
    <property type="match status" value="1"/>
</dbReference>
<protein>
    <recommendedName>
        <fullName evidence="2">ParB-like N-terminal domain-containing protein</fullName>
    </recommendedName>
</protein>
<dbReference type="AlphaFoldDB" id="A0A6L9SUM2"/>
<name>A0A6L9SUM2_9BIFI</name>
<dbReference type="GO" id="GO:0005694">
    <property type="term" value="C:chromosome"/>
    <property type="evidence" value="ECO:0007669"/>
    <property type="project" value="TreeGrafter"/>
</dbReference>
<dbReference type="InterPro" id="IPR036086">
    <property type="entry name" value="ParB/Sulfiredoxin_sf"/>
</dbReference>
<evidence type="ECO:0000256" key="1">
    <source>
        <dbReference type="SAM" id="MobiDB-lite"/>
    </source>
</evidence>
<dbReference type="SMART" id="SM00470">
    <property type="entry name" value="ParB"/>
    <property type="match status" value="1"/>
</dbReference>
<dbReference type="InterPro" id="IPR029063">
    <property type="entry name" value="SAM-dependent_MTases_sf"/>
</dbReference>
<proteinExistence type="predicted"/>
<dbReference type="Gene3D" id="3.90.1530.10">
    <property type="entry name" value="Conserved hypothetical protein from pyrococcus furiosus pfu- 392566-001, ParB domain"/>
    <property type="match status" value="1"/>
</dbReference>
<dbReference type="Gene3D" id="3.40.50.150">
    <property type="entry name" value="Vaccinia Virus protein VP39"/>
    <property type="match status" value="2"/>
</dbReference>
<feature type="compositionally biased region" description="Polar residues" evidence="1">
    <location>
        <begin position="494"/>
        <end position="507"/>
    </location>
</feature>
<accession>A0A6L9SUM2</accession>
<comment type="caution">
    <text evidence="3">The sequence shown here is derived from an EMBL/GenBank/DDBJ whole genome shotgun (WGS) entry which is preliminary data.</text>
</comment>
<dbReference type="InterPro" id="IPR050336">
    <property type="entry name" value="Chromosome_partition/occlusion"/>
</dbReference>
<feature type="domain" description="ParB-like N-terminal" evidence="2">
    <location>
        <begin position="27"/>
        <end position="118"/>
    </location>
</feature>
<dbReference type="InterPro" id="IPR003115">
    <property type="entry name" value="ParB_N"/>
</dbReference>
<dbReference type="GO" id="GO:0007059">
    <property type="term" value="P:chromosome segregation"/>
    <property type="evidence" value="ECO:0007669"/>
    <property type="project" value="TreeGrafter"/>
</dbReference>
<dbReference type="Proteomes" id="UP000483293">
    <property type="component" value="Unassembled WGS sequence"/>
</dbReference>